<evidence type="ECO:0000313" key="1">
    <source>
        <dbReference type="EMBL" id="RAO94922.1"/>
    </source>
</evidence>
<accession>A0A328PJC5</accession>
<evidence type="ECO:0000313" key="2">
    <source>
        <dbReference type="Proteomes" id="UP000249762"/>
    </source>
</evidence>
<organism evidence="1 2">
    <name type="scientific">Mycoplasma wenyonii</name>
    <dbReference type="NCBI Taxonomy" id="65123"/>
    <lineage>
        <taxon>Bacteria</taxon>
        <taxon>Bacillati</taxon>
        <taxon>Mycoplasmatota</taxon>
        <taxon>Mollicutes</taxon>
        <taxon>Mycoplasmataceae</taxon>
        <taxon>Mycoplasma</taxon>
    </lineage>
</organism>
<gene>
    <name evidence="1" type="ORF">DNK47_02515</name>
</gene>
<sequence length="72" mass="8158">MVFLVSKVPKDWISDVDETSKLVCELGDAIESLFSTPFWKKGIRQQPEKIPPIMERIFAPSSNLGDYSINSK</sequence>
<reference evidence="2" key="1">
    <citation type="submission" date="2018-06" db="EMBL/GenBank/DDBJ databases">
        <authorList>
            <person name="Martinez Ocampo F."/>
            <person name="Quiroz Castaneda R.E."/>
            <person name="Rojas Lopez X."/>
        </authorList>
    </citation>
    <scope>NUCLEOTIDE SEQUENCE [LARGE SCALE GENOMIC DNA]</scope>
    <source>
        <strain evidence="2">INIFAP02</strain>
    </source>
</reference>
<name>A0A328PJC5_9MOLU</name>
<dbReference type="Proteomes" id="UP000249762">
    <property type="component" value="Unassembled WGS sequence"/>
</dbReference>
<dbReference type="EMBL" id="QKVO01000011">
    <property type="protein sequence ID" value="RAO94922.1"/>
    <property type="molecule type" value="Genomic_DNA"/>
</dbReference>
<comment type="caution">
    <text evidence="1">The sequence shown here is derived from an EMBL/GenBank/DDBJ whole genome shotgun (WGS) entry which is preliminary data.</text>
</comment>
<dbReference type="AlphaFoldDB" id="A0A328PJC5"/>
<proteinExistence type="predicted"/>
<keyword evidence="2" id="KW-1185">Reference proteome</keyword>
<protein>
    <submittedName>
        <fullName evidence="1">Uncharacterized protein</fullName>
    </submittedName>
</protein>